<evidence type="ECO:0000313" key="2">
    <source>
        <dbReference type="EMBL" id="CBY39487.1"/>
    </source>
</evidence>
<evidence type="ECO:0000313" key="1">
    <source>
        <dbReference type="EMBL" id="CBY10433.1"/>
    </source>
</evidence>
<organism evidence="1">
    <name type="scientific">Oikopleura dioica</name>
    <name type="common">Tunicate</name>
    <dbReference type="NCBI Taxonomy" id="34765"/>
    <lineage>
        <taxon>Eukaryota</taxon>
        <taxon>Metazoa</taxon>
        <taxon>Chordata</taxon>
        <taxon>Tunicata</taxon>
        <taxon>Appendicularia</taxon>
        <taxon>Copelata</taxon>
        <taxon>Oikopleuridae</taxon>
        <taxon>Oikopleura</taxon>
    </lineage>
</organism>
<dbReference type="InParanoid" id="E4XIN2"/>
<gene>
    <name evidence="1" type="ORF">GSOID_T00012456001</name>
    <name evidence="2" type="ORF">GSOID_T00020057001</name>
</gene>
<sequence length="315" mass="36101">MPEKRPFLIENLTNIVATYAHLSLTVKPDYFGWNDNRKDHEWDLKREGFISSKYLFSIDGRSYIPNYGTGVEDKALYLGMNQVVYPYDTANIGAGLCRACITVRRKCNDASLEVDLSSGQTWGFTNDNPSWYRPLKKNSLSPGACSMQGVLQFQTSNVENIKMRFFYGDVDIIGTHMILADSSFAEGFGNDWSDKYRAQIHGWQKELVQYVALHENWSNGVQDGHRLYTGTRLRNFYENGANYDISIKDRTFSYSNNNDHSGSKMNPWIFRMKSSQMPKKNQLLDEDIFLGLNRVPRDGKDGKNSGLCHVCVWIN</sequence>
<reference evidence="1" key="1">
    <citation type="journal article" date="2010" name="Science">
        <title>Plasticity of animal genome architecture unmasked by rapid evolution of a pelagic tunicate.</title>
        <authorList>
            <person name="Denoeud F."/>
            <person name="Henriet S."/>
            <person name="Mungpakdee S."/>
            <person name="Aury J.M."/>
            <person name="Da Silva C."/>
            <person name="Brinkmann H."/>
            <person name="Mikhaleva J."/>
            <person name="Olsen L.C."/>
            <person name="Jubin C."/>
            <person name="Canestro C."/>
            <person name="Bouquet J.M."/>
            <person name="Danks G."/>
            <person name="Poulain J."/>
            <person name="Campsteijn C."/>
            <person name="Adamski M."/>
            <person name="Cross I."/>
            <person name="Yadetie F."/>
            <person name="Muffato M."/>
            <person name="Louis A."/>
            <person name="Butcher S."/>
            <person name="Tsagkogeorga G."/>
            <person name="Konrad A."/>
            <person name="Singh S."/>
            <person name="Jensen M.F."/>
            <person name="Cong E.H."/>
            <person name="Eikeseth-Otteraa H."/>
            <person name="Noel B."/>
            <person name="Anthouard V."/>
            <person name="Porcel B.M."/>
            <person name="Kachouri-Lafond R."/>
            <person name="Nishino A."/>
            <person name="Ugolini M."/>
            <person name="Chourrout P."/>
            <person name="Nishida H."/>
            <person name="Aasland R."/>
            <person name="Huzurbazar S."/>
            <person name="Westhof E."/>
            <person name="Delsuc F."/>
            <person name="Lehrach H."/>
            <person name="Reinhardt R."/>
            <person name="Weissenbach J."/>
            <person name="Roy S.W."/>
            <person name="Artiguenave F."/>
            <person name="Postlethwait J.H."/>
            <person name="Manak J.R."/>
            <person name="Thompson E.M."/>
            <person name="Jaillon O."/>
            <person name="Du Pasquier L."/>
            <person name="Boudinot P."/>
            <person name="Liberles D.A."/>
            <person name="Volff J.N."/>
            <person name="Philippe H."/>
            <person name="Lenhard B."/>
            <person name="Roest Crollius H."/>
            <person name="Wincker P."/>
            <person name="Chourrout D."/>
        </authorList>
    </citation>
    <scope>NUCLEOTIDE SEQUENCE [LARGE SCALE GENOMIC DNA]</scope>
</reference>
<dbReference type="EMBL" id="FN655551">
    <property type="protein sequence ID" value="CBY39487.1"/>
    <property type="molecule type" value="Genomic_DNA"/>
</dbReference>
<dbReference type="Proteomes" id="UP000011014">
    <property type="component" value="Unassembled WGS sequence"/>
</dbReference>
<dbReference type="Proteomes" id="UP000001307">
    <property type="component" value="Unassembled WGS sequence"/>
</dbReference>
<dbReference type="AlphaFoldDB" id="E4XIN2"/>
<evidence type="ECO:0000313" key="3">
    <source>
        <dbReference type="Proteomes" id="UP000001307"/>
    </source>
</evidence>
<name>E4XIN2_OIKDI</name>
<protein>
    <submittedName>
        <fullName evidence="1">Uncharacterized protein</fullName>
    </submittedName>
</protein>
<dbReference type="EMBL" id="FN653055">
    <property type="protein sequence ID" value="CBY10433.1"/>
    <property type="molecule type" value="Genomic_DNA"/>
</dbReference>
<dbReference type="OrthoDB" id="10024657at2759"/>
<keyword evidence="3" id="KW-1185">Reference proteome</keyword>
<proteinExistence type="predicted"/>
<accession>E4XIN2</accession>